<gene>
    <name evidence="1" type="ORF">EYC84_002404</name>
</gene>
<name>A0A5M9JN34_MONFR</name>
<keyword evidence="2" id="KW-1185">Reference proteome</keyword>
<protein>
    <submittedName>
        <fullName evidence="1">Uncharacterized protein</fullName>
    </submittedName>
</protein>
<proteinExistence type="predicted"/>
<organism evidence="1 2">
    <name type="scientific">Monilinia fructicola</name>
    <name type="common">Brown rot fungus</name>
    <name type="synonym">Ciboria fructicola</name>
    <dbReference type="NCBI Taxonomy" id="38448"/>
    <lineage>
        <taxon>Eukaryota</taxon>
        <taxon>Fungi</taxon>
        <taxon>Dikarya</taxon>
        <taxon>Ascomycota</taxon>
        <taxon>Pezizomycotina</taxon>
        <taxon>Leotiomycetes</taxon>
        <taxon>Helotiales</taxon>
        <taxon>Sclerotiniaceae</taxon>
        <taxon>Monilinia</taxon>
    </lineage>
</organism>
<comment type="caution">
    <text evidence="1">The sequence shown here is derived from an EMBL/GenBank/DDBJ whole genome shotgun (WGS) entry which is preliminary data.</text>
</comment>
<evidence type="ECO:0000313" key="2">
    <source>
        <dbReference type="Proteomes" id="UP000322873"/>
    </source>
</evidence>
<dbReference type="AlphaFoldDB" id="A0A5M9JN34"/>
<sequence length="80" mass="9108">MSLSTKWNSPLHSRLPKSYTMQEMYLGAPLIHEYLICHRHENVLCCRAIAWSNSLCLVGGTNLGSWADSVDESFKYVIAY</sequence>
<dbReference type="EMBL" id="VICG01000007">
    <property type="protein sequence ID" value="KAA8570070.1"/>
    <property type="molecule type" value="Genomic_DNA"/>
</dbReference>
<dbReference type="Proteomes" id="UP000322873">
    <property type="component" value="Unassembled WGS sequence"/>
</dbReference>
<reference evidence="1 2" key="1">
    <citation type="submission" date="2019-06" db="EMBL/GenBank/DDBJ databases">
        <title>Genome Sequence of the Brown Rot Fungal Pathogen Monilinia fructicola.</title>
        <authorList>
            <person name="De Miccolis Angelini R.M."/>
            <person name="Landi L."/>
            <person name="Abate D."/>
            <person name="Pollastro S."/>
            <person name="Romanazzi G."/>
            <person name="Faretra F."/>
        </authorList>
    </citation>
    <scope>NUCLEOTIDE SEQUENCE [LARGE SCALE GENOMIC DNA]</scope>
    <source>
        <strain evidence="1 2">Mfrc123</strain>
    </source>
</reference>
<accession>A0A5M9JN34</accession>
<evidence type="ECO:0000313" key="1">
    <source>
        <dbReference type="EMBL" id="KAA8570070.1"/>
    </source>
</evidence>